<reference evidence="2" key="4">
    <citation type="submission" date="2019-03" db="UniProtKB">
        <authorList>
            <consortium name="EnsemblPlants"/>
        </authorList>
    </citation>
    <scope>IDENTIFICATION</scope>
</reference>
<proteinExistence type="predicted"/>
<dbReference type="Gramene" id="AET6Gv20103000.1">
    <property type="protein sequence ID" value="AET6Gv20103000.1"/>
    <property type="gene ID" value="AET6Gv20103000"/>
</dbReference>
<evidence type="ECO:0000256" key="1">
    <source>
        <dbReference type="SAM" id="MobiDB-lite"/>
    </source>
</evidence>
<organism evidence="2 3">
    <name type="scientific">Aegilops tauschii subsp. strangulata</name>
    <name type="common">Goatgrass</name>
    <dbReference type="NCBI Taxonomy" id="200361"/>
    <lineage>
        <taxon>Eukaryota</taxon>
        <taxon>Viridiplantae</taxon>
        <taxon>Streptophyta</taxon>
        <taxon>Embryophyta</taxon>
        <taxon>Tracheophyta</taxon>
        <taxon>Spermatophyta</taxon>
        <taxon>Magnoliopsida</taxon>
        <taxon>Liliopsida</taxon>
        <taxon>Poales</taxon>
        <taxon>Poaceae</taxon>
        <taxon>BOP clade</taxon>
        <taxon>Pooideae</taxon>
        <taxon>Triticodae</taxon>
        <taxon>Triticeae</taxon>
        <taxon>Triticinae</taxon>
        <taxon>Aegilops</taxon>
    </lineage>
</organism>
<reference evidence="2" key="5">
    <citation type="journal article" date="2021" name="G3 (Bethesda)">
        <title>Aegilops tauschii genome assembly Aet v5.0 features greater sequence contiguity and improved annotation.</title>
        <authorList>
            <person name="Wang L."/>
            <person name="Zhu T."/>
            <person name="Rodriguez J.C."/>
            <person name="Deal K.R."/>
            <person name="Dubcovsky J."/>
            <person name="McGuire P.E."/>
            <person name="Lux T."/>
            <person name="Spannagl M."/>
            <person name="Mayer K.F.X."/>
            <person name="Baldrich P."/>
            <person name="Meyers B.C."/>
            <person name="Huo N."/>
            <person name="Gu Y.Q."/>
            <person name="Zhou H."/>
            <person name="Devos K.M."/>
            <person name="Bennetzen J.L."/>
            <person name="Unver T."/>
            <person name="Budak H."/>
            <person name="Gulick P.J."/>
            <person name="Galiba G."/>
            <person name="Kalapos B."/>
            <person name="Nelson D.R."/>
            <person name="Li P."/>
            <person name="You F.M."/>
            <person name="Luo M.C."/>
            <person name="Dvorak J."/>
        </authorList>
    </citation>
    <scope>NUCLEOTIDE SEQUENCE [LARGE SCALE GENOMIC DNA]</scope>
    <source>
        <strain evidence="2">cv. AL8/78</strain>
    </source>
</reference>
<reference evidence="3" key="1">
    <citation type="journal article" date="2014" name="Science">
        <title>Ancient hybridizations among the ancestral genomes of bread wheat.</title>
        <authorList>
            <consortium name="International Wheat Genome Sequencing Consortium,"/>
            <person name="Marcussen T."/>
            <person name="Sandve S.R."/>
            <person name="Heier L."/>
            <person name="Spannagl M."/>
            <person name="Pfeifer M."/>
            <person name="Jakobsen K.S."/>
            <person name="Wulff B.B."/>
            <person name="Steuernagel B."/>
            <person name="Mayer K.F."/>
            <person name="Olsen O.A."/>
        </authorList>
    </citation>
    <scope>NUCLEOTIDE SEQUENCE [LARGE SCALE GENOMIC DNA]</scope>
    <source>
        <strain evidence="3">cv. AL8/78</strain>
    </source>
</reference>
<evidence type="ECO:0000313" key="2">
    <source>
        <dbReference type="EnsemblPlants" id="AET6Gv20103000.1"/>
    </source>
</evidence>
<feature type="region of interest" description="Disordered" evidence="1">
    <location>
        <begin position="1"/>
        <end position="62"/>
    </location>
</feature>
<evidence type="ECO:0000313" key="3">
    <source>
        <dbReference type="Proteomes" id="UP000015105"/>
    </source>
</evidence>
<feature type="compositionally biased region" description="Low complexity" evidence="1">
    <location>
        <begin position="38"/>
        <end position="54"/>
    </location>
</feature>
<name>A0A453MVI6_AEGTS</name>
<protein>
    <submittedName>
        <fullName evidence="2">Uncharacterized protein</fullName>
    </submittedName>
</protein>
<dbReference type="Proteomes" id="UP000015105">
    <property type="component" value="Chromosome 6D"/>
</dbReference>
<sequence length="62" mass="6647">KGGQGRRFIRYHRPRLSIPPINLSGQPWKPSPPPPRPASSRPRGPPSRSDAAAAEGPPPPPP</sequence>
<keyword evidence="3" id="KW-1185">Reference proteome</keyword>
<accession>A0A453MVI6</accession>
<reference evidence="3" key="2">
    <citation type="journal article" date="2017" name="Nat. Plants">
        <title>The Aegilops tauschii genome reveals multiple impacts of transposons.</title>
        <authorList>
            <person name="Zhao G."/>
            <person name="Zou C."/>
            <person name="Li K."/>
            <person name="Wang K."/>
            <person name="Li T."/>
            <person name="Gao L."/>
            <person name="Zhang X."/>
            <person name="Wang H."/>
            <person name="Yang Z."/>
            <person name="Liu X."/>
            <person name="Jiang W."/>
            <person name="Mao L."/>
            <person name="Kong X."/>
            <person name="Jiao Y."/>
            <person name="Jia J."/>
        </authorList>
    </citation>
    <scope>NUCLEOTIDE SEQUENCE [LARGE SCALE GENOMIC DNA]</scope>
    <source>
        <strain evidence="3">cv. AL8/78</strain>
    </source>
</reference>
<reference evidence="2" key="3">
    <citation type="journal article" date="2017" name="Nature">
        <title>Genome sequence of the progenitor of the wheat D genome Aegilops tauschii.</title>
        <authorList>
            <person name="Luo M.C."/>
            <person name="Gu Y.Q."/>
            <person name="Puiu D."/>
            <person name="Wang H."/>
            <person name="Twardziok S.O."/>
            <person name="Deal K.R."/>
            <person name="Huo N."/>
            <person name="Zhu T."/>
            <person name="Wang L."/>
            <person name="Wang Y."/>
            <person name="McGuire P.E."/>
            <person name="Liu S."/>
            <person name="Long H."/>
            <person name="Ramasamy R.K."/>
            <person name="Rodriguez J.C."/>
            <person name="Van S.L."/>
            <person name="Yuan L."/>
            <person name="Wang Z."/>
            <person name="Xia Z."/>
            <person name="Xiao L."/>
            <person name="Anderson O.D."/>
            <person name="Ouyang S."/>
            <person name="Liang Y."/>
            <person name="Zimin A.V."/>
            <person name="Pertea G."/>
            <person name="Qi P."/>
            <person name="Bennetzen J.L."/>
            <person name="Dai X."/>
            <person name="Dawson M.W."/>
            <person name="Muller H.G."/>
            <person name="Kugler K."/>
            <person name="Rivarola-Duarte L."/>
            <person name="Spannagl M."/>
            <person name="Mayer K.F.X."/>
            <person name="Lu F.H."/>
            <person name="Bevan M.W."/>
            <person name="Leroy P."/>
            <person name="Li P."/>
            <person name="You F.M."/>
            <person name="Sun Q."/>
            <person name="Liu Z."/>
            <person name="Lyons E."/>
            <person name="Wicker T."/>
            <person name="Salzberg S.L."/>
            <person name="Devos K.M."/>
            <person name="Dvorak J."/>
        </authorList>
    </citation>
    <scope>NUCLEOTIDE SEQUENCE [LARGE SCALE GENOMIC DNA]</scope>
    <source>
        <strain evidence="2">cv. AL8/78</strain>
    </source>
</reference>
<dbReference type="EnsemblPlants" id="AET6Gv20103000.1">
    <property type="protein sequence ID" value="AET6Gv20103000.1"/>
    <property type="gene ID" value="AET6Gv20103000"/>
</dbReference>
<dbReference type="AlphaFoldDB" id="A0A453MVI6"/>